<dbReference type="Pfam" id="PF03031">
    <property type="entry name" value="NIF"/>
    <property type="match status" value="1"/>
</dbReference>
<feature type="region of interest" description="Disordered" evidence="2">
    <location>
        <begin position="1080"/>
        <end position="1102"/>
    </location>
</feature>
<dbReference type="Gene3D" id="3.40.50.1000">
    <property type="entry name" value="HAD superfamily/HAD-like"/>
    <property type="match status" value="2"/>
</dbReference>
<keyword evidence="1" id="KW-0175">Coiled coil</keyword>
<name>A0ABD3GPH3_9MARC</name>
<feature type="coiled-coil region" evidence="1">
    <location>
        <begin position="489"/>
        <end position="565"/>
    </location>
</feature>
<dbReference type="InterPro" id="IPR023214">
    <property type="entry name" value="HAD_sf"/>
</dbReference>
<feature type="compositionally biased region" description="Basic and acidic residues" evidence="2">
    <location>
        <begin position="273"/>
        <end position="285"/>
    </location>
</feature>
<gene>
    <name evidence="4" type="ORF">R1sor_024029</name>
</gene>
<evidence type="ECO:0000256" key="2">
    <source>
        <dbReference type="SAM" id="MobiDB-lite"/>
    </source>
</evidence>
<feature type="region of interest" description="Disordered" evidence="2">
    <location>
        <begin position="215"/>
        <end position="363"/>
    </location>
</feature>
<evidence type="ECO:0000256" key="1">
    <source>
        <dbReference type="SAM" id="Coils"/>
    </source>
</evidence>
<dbReference type="AlphaFoldDB" id="A0ABD3GPH3"/>
<organism evidence="4 5">
    <name type="scientific">Riccia sorocarpa</name>
    <dbReference type="NCBI Taxonomy" id="122646"/>
    <lineage>
        <taxon>Eukaryota</taxon>
        <taxon>Viridiplantae</taxon>
        <taxon>Streptophyta</taxon>
        <taxon>Embryophyta</taxon>
        <taxon>Marchantiophyta</taxon>
        <taxon>Marchantiopsida</taxon>
        <taxon>Marchantiidae</taxon>
        <taxon>Marchantiales</taxon>
        <taxon>Ricciaceae</taxon>
        <taxon>Riccia</taxon>
    </lineage>
</organism>
<dbReference type="InterPro" id="IPR004274">
    <property type="entry name" value="FCP1_dom"/>
</dbReference>
<feature type="domain" description="FCP1 homology" evidence="3">
    <location>
        <begin position="856"/>
        <end position="1007"/>
    </location>
</feature>
<keyword evidence="5" id="KW-1185">Reference proteome</keyword>
<comment type="caution">
    <text evidence="4">The sequence shown here is derived from an EMBL/GenBank/DDBJ whole genome shotgun (WGS) entry which is preliminary data.</text>
</comment>
<dbReference type="EMBL" id="JBJQOH010000007">
    <property type="protein sequence ID" value="KAL3681073.1"/>
    <property type="molecule type" value="Genomic_DNA"/>
</dbReference>
<feature type="compositionally biased region" description="Polar residues" evidence="2">
    <location>
        <begin position="1085"/>
        <end position="1102"/>
    </location>
</feature>
<proteinExistence type="predicted"/>
<feature type="compositionally biased region" description="Low complexity" evidence="2">
    <location>
        <begin position="286"/>
        <end position="300"/>
    </location>
</feature>
<evidence type="ECO:0000313" key="5">
    <source>
        <dbReference type="Proteomes" id="UP001633002"/>
    </source>
</evidence>
<dbReference type="SUPFAM" id="SSF56784">
    <property type="entry name" value="HAD-like"/>
    <property type="match status" value="1"/>
</dbReference>
<protein>
    <recommendedName>
        <fullName evidence="3">FCP1 homology domain-containing protein</fullName>
    </recommendedName>
</protein>
<sequence length="1145" mass="129232">MAAQTGALLHFELYTEEDDVNYIRWKWISKKEAYRVLRGIDGRLLRRSDLHDTLWMDWARPEEGIRTTSVREFVLNWDDRTQSSIVGGREIPLTIDTMRETAKTWYANDVFLPVWRPIIQLINVVLLGKQKPLEVTWAFLYIIKNKVGHTDEDENLDWATYFKEKIHEEIRACNKQMQASGKRKVMPTCIGIVVLHILRTCGIVDDEDIVLSDSDKSVEDVTPPCSARAPPVQVLSSSTSPDRVQDPSSSSPERVHVSSPSSPERVLASSSRSPDRGHLSPDPRDIPSSSSPASTRQVSPTSPDRQHSLESSPGGHLVLLVDHATPSGSPSSPDREEPADNEPLAGFGSPMVPYPPDDDDEEGAIEGAIAGLTSLHASDLTTIAKNKRPVLHKSSSESKEIRFVRPDRVKRRIAATEDEAGGPVSQRQSWRSSTAILHKGIKRSKIKQNVYNAVRDAKEEELKKRVAHLERESTLAATPVQAQAVIEESNVALEREEKLKEQVSKLQEKNTALEQAKRALEETNHKLKNWLTCWQTLGEQVKEQKAALDRKEAEWKQKISDLLKEKDTWETLAASLRLKAADLSADDAPAVQELDVAYKQTRMIHQDRWRHFALLGVASFAARHHPLPEVEDAMRGSGGKDDQAVYDINTYWPSVCHSFDIDHACTEPSFEEIALKERSWRGREAEAAKAELQDALRLLHRFRDFGTVPDLGVTALSLQERTSLASWDFANRTADEVRIAVADLLIEVETEVRQAAWVYVKYLMKIFRGTSTGKPRWGDVEGFVADKYQKMQSRLRALEDTKTRLLNEIDKILPLHREFVELHDLYNGVAPRAKPCQKRSRGSVAYEETTPLPRRKTIVIDLNGLLMKVGRCKEDLAATGRLGYDILQTAYTKTWFVSRPGMTGFLKRCMKWFNIAHSWSQEHCTTYQTAREQHKDGFLRCKSVQVLYDNGICTKDVIIIDDSMQTNLPNHPFQAVHPRPFDLFQTAKKDENYLTMVLQPFLDKFRGHRGDDISYVEANWQEAQGQDPIACLANYWAPMDERDEYFLWSNCTAADRQKFMAELNGHRIQRTGQKAMQFAMADADQPSQTQDGAGPSNSSQTATTEIGLPIVPAPLSAASLISDAEFLLAGCRDEDMELTRLHGAL</sequence>
<reference evidence="4 5" key="1">
    <citation type="submission" date="2024-09" db="EMBL/GenBank/DDBJ databases">
        <title>Chromosome-scale assembly of Riccia sorocarpa.</title>
        <authorList>
            <person name="Paukszto L."/>
        </authorList>
    </citation>
    <scope>NUCLEOTIDE SEQUENCE [LARGE SCALE GENOMIC DNA]</scope>
    <source>
        <strain evidence="4">LP-2024</strain>
        <tissue evidence="4">Aerial parts of the thallus</tissue>
    </source>
</reference>
<dbReference type="InterPro" id="IPR036412">
    <property type="entry name" value="HAD-like_sf"/>
</dbReference>
<evidence type="ECO:0000313" key="4">
    <source>
        <dbReference type="EMBL" id="KAL3681073.1"/>
    </source>
</evidence>
<evidence type="ECO:0000259" key="3">
    <source>
        <dbReference type="Pfam" id="PF03031"/>
    </source>
</evidence>
<accession>A0ABD3GPH3</accession>
<dbReference type="Proteomes" id="UP001633002">
    <property type="component" value="Unassembled WGS sequence"/>
</dbReference>
<feature type="compositionally biased region" description="Low complexity" evidence="2">
    <location>
        <begin position="247"/>
        <end position="266"/>
    </location>
</feature>